<accession>A0A392QWY1</accession>
<evidence type="ECO:0000313" key="2">
    <source>
        <dbReference type="EMBL" id="MCI28509.1"/>
    </source>
</evidence>
<feature type="region of interest" description="Disordered" evidence="1">
    <location>
        <begin position="59"/>
        <end position="79"/>
    </location>
</feature>
<reference evidence="2 3" key="1">
    <citation type="journal article" date="2018" name="Front. Plant Sci.">
        <title>Red Clover (Trifolium pratense) and Zigzag Clover (T. medium) - A Picture of Genomic Similarities and Differences.</title>
        <authorList>
            <person name="Dluhosova J."/>
            <person name="Istvanek J."/>
            <person name="Nedelnik J."/>
            <person name="Repkova J."/>
        </authorList>
    </citation>
    <scope>NUCLEOTIDE SEQUENCE [LARGE SCALE GENOMIC DNA]</scope>
    <source>
        <strain evidence="3">cv. 10/8</strain>
        <tissue evidence="2">Leaf</tissue>
    </source>
</reference>
<sequence length="79" mass="8961">MLSDGEQPQQQVLIQWANRTAEEATWEDKNVIKNQFPGFDLEDKVLLLEGGIVRDHTLERGSDVELTNPSGPREAKSRK</sequence>
<evidence type="ECO:0000256" key="1">
    <source>
        <dbReference type="SAM" id="MobiDB-lite"/>
    </source>
</evidence>
<dbReference type="EMBL" id="LXQA010166286">
    <property type="protein sequence ID" value="MCI28509.1"/>
    <property type="molecule type" value="Genomic_DNA"/>
</dbReference>
<comment type="caution">
    <text evidence="2">The sequence shown here is derived from an EMBL/GenBank/DDBJ whole genome shotgun (WGS) entry which is preliminary data.</text>
</comment>
<name>A0A392QWY1_9FABA</name>
<organism evidence="2 3">
    <name type="scientific">Trifolium medium</name>
    <dbReference type="NCBI Taxonomy" id="97028"/>
    <lineage>
        <taxon>Eukaryota</taxon>
        <taxon>Viridiplantae</taxon>
        <taxon>Streptophyta</taxon>
        <taxon>Embryophyta</taxon>
        <taxon>Tracheophyta</taxon>
        <taxon>Spermatophyta</taxon>
        <taxon>Magnoliopsida</taxon>
        <taxon>eudicotyledons</taxon>
        <taxon>Gunneridae</taxon>
        <taxon>Pentapetalae</taxon>
        <taxon>rosids</taxon>
        <taxon>fabids</taxon>
        <taxon>Fabales</taxon>
        <taxon>Fabaceae</taxon>
        <taxon>Papilionoideae</taxon>
        <taxon>50 kb inversion clade</taxon>
        <taxon>NPAAA clade</taxon>
        <taxon>Hologalegina</taxon>
        <taxon>IRL clade</taxon>
        <taxon>Trifolieae</taxon>
        <taxon>Trifolium</taxon>
    </lineage>
</organism>
<proteinExistence type="predicted"/>
<evidence type="ECO:0000313" key="3">
    <source>
        <dbReference type="Proteomes" id="UP000265520"/>
    </source>
</evidence>
<dbReference type="Proteomes" id="UP000265520">
    <property type="component" value="Unassembled WGS sequence"/>
</dbReference>
<evidence type="ECO:0008006" key="4">
    <source>
        <dbReference type="Google" id="ProtNLM"/>
    </source>
</evidence>
<protein>
    <recommendedName>
        <fullName evidence="4">RNA-directed DNA polymerase (Reverse transcriptase)</fullName>
    </recommendedName>
</protein>
<dbReference type="InterPro" id="IPR016197">
    <property type="entry name" value="Chromo-like_dom_sf"/>
</dbReference>
<dbReference type="SUPFAM" id="SSF54160">
    <property type="entry name" value="Chromo domain-like"/>
    <property type="match status" value="1"/>
</dbReference>
<dbReference type="AlphaFoldDB" id="A0A392QWY1"/>
<feature type="non-terminal residue" evidence="2">
    <location>
        <position position="79"/>
    </location>
</feature>
<keyword evidence="3" id="KW-1185">Reference proteome</keyword>